<dbReference type="Proteomes" id="UP001057402">
    <property type="component" value="Chromosome 4"/>
</dbReference>
<keyword evidence="2" id="KW-1185">Reference proteome</keyword>
<gene>
    <name evidence="1" type="ORF">MLD38_011834</name>
</gene>
<protein>
    <submittedName>
        <fullName evidence="1">Uncharacterized protein</fullName>
    </submittedName>
</protein>
<evidence type="ECO:0000313" key="2">
    <source>
        <dbReference type="Proteomes" id="UP001057402"/>
    </source>
</evidence>
<proteinExistence type="predicted"/>
<accession>A0ACB9R4E1</accession>
<sequence>MDRRYGEEHDNDNYDFARYESSVSETDVSAMVSTLTQVIGTNKPENPTPPQPSQDQETTRRKHYRGVRQRPWGKWAAEIRDPKKAARVWLGTFDTAEDAARAYDRAALKFKGSKAKLNFPGKVMGNKLESVAGAASSGNSLETVVPGGSATTQMSQTDYPDIFHYAQVLSSSDADFPNVVSNLYGHEQFTGDHHPSQASFAPSYSSGASSSSSSTYYYPQMHPWPHDGANSAQYPPYYGNYGWPSGIGNDFMGDHGDQRNPDE</sequence>
<dbReference type="EMBL" id="CM042883">
    <property type="protein sequence ID" value="KAI4373749.1"/>
    <property type="molecule type" value="Genomic_DNA"/>
</dbReference>
<reference evidence="2" key="1">
    <citation type="journal article" date="2023" name="Front. Plant Sci.">
        <title>Chromosomal-level genome assembly of Melastoma candidum provides insights into trichome evolution.</title>
        <authorList>
            <person name="Zhong Y."/>
            <person name="Wu W."/>
            <person name="Sun C."/>
            <person name="Zou P."/>
            <person name="Liu Y."/>
            <person name="Dai S."/>
            <person name="Zhou R."/>
        </authorList>
    </citation>
    <scope>NUCLEOTIDE SEQUENCE [LARGE SCALE GENOMIC DNA]</scope>
</reference>
<name>A0ACB9R4E1_9MYRT</name>
<organism evidence="1 2">
    <name type="scientific">Melastoma candidum</name>
    <dbReference type="NCBI Taxonomy" id="119954"/>
    <lineage>
        <taxon>Eukaryota</taxon>
        <taxon>Viridiplantae</taxon>
        <taxon>Streptophyta</taxon>
        <taxon>Embryophyta</taxon>
        <taxon>Tracheophyta</taxon>
        <taxon>Spermatophyta</taxon>
        <taxon>Magnoliopsida</taxon>
        <taxon>eudicotyledons</taxon>
        <taxon>Gunneridae</taxon>
        <taxon>Pentapetalae</taxon>
        <taxon>rosids</taxon>
        <taxon>malvids</taxon>
        <taxon>Myrtales</taxon>
        <taxon>Melastomataceae</taxon>
        <taxon>Melastomatoideae</taxon>
        <taxon>Melastomateae</taxon>
        <taxon>Melastoma</taxon>
    </lineage>
</organism>
<comment type="caution">
    <text evidence="1">The sequence shown here is derived from an EMBL/GenBank/DDBJ whole genome shotgun (WGS) entry which is preliminary data.</text>
</comment>
<evidence type="ECO:0000313" key="1">
    <source>
        <dbReference type="EMBL" id="KAI4373749.1"/>
    </source>
</evidence>